<reference evidence="4" key="4">
    <citation type="submission" date="2023-08" db="EMBL/GenBank/DDBJ databases">
        <authorList>
            <person name="Guima S.E.S."/>
            <person name="Martins L.F."/>
            <person name="Silva A.M."/>
            <person name="Setubal J.C."/>
        </authorList>
    </citation>
    <scope>NUCLEOTIDE SEQUENCE</scope>
    <source>
        <strain evidence="4">ZC4RG45</strain>
    </source>
</reference>
<sequence length="376" mass="39881">MSGLLQRLRIDTSTAGSRPFLVGAVVGALVTLLISMTAAPPEGSASGNSIAANPLGGGPASPDAQAGTRYVFAAKVGTCLMWQRDDGADMKQVNCEEPHVFEVTQIVDVSADYPAGAPVPDTDTWRKIAKQRCTKGAERYLGKKLDPEGKLQVSALAPNEQDWKLGSRDLRCGLWRIGPGGSLQPTVGPAAEQDQSNVWATGTCLGLVDGAVGDPVPCAQKHSYEMISIVNLRTKFKSYPSTTKQNTYLDKVCNKEARSYSGGKDLEKLKLIVAWDTRSKASWQAGSYLVNCKVGALLKDKSGLAPVEGSIRAGGDDKKKQDDKPGSKASKPSSAPKSSTEPKDEEPATEPEQNDEPDGSSDDEAPSDEPPPDPPE</sequence>
<evidence type="ECO:0000259" key="3">
    <source>
        <dbReference type="Pfam" id="PF13845"/>
    </source>
</evidence>
<organism evidence="5">
    <name type="scientific">Thermocrispum agreste</name>
    <dbReference type="NCBI Taxonomy" id="37925"/>
    <lineage>
        <taxon>Bacteria</taxon>
        <taxon>Bacillati</taxon>
        <taxon>Actinomycetota</taxon>
        <taxon>Actinomycetes</taxon>
        <taxon>Pseudonocardiales</taxon>
        <taxon>Pseudonocardiaceae</taxon>
        <taxon>Thermocrispum</taxon>
    </lineage>
</organism>
<keyword evidence="2" id="KW-0472">Membrane</keyword>
<feature type="domain" description="Septum formation-related" evidence="3">
    <location>
        <begin position="77"/>
        <end position="292"/>
    </location>
</feature>
<feature type="compositionally biased region" description="Basic and acidic residues" evidence="1">
    <location>
        <begin position="314"/>
        <end position="326"/>
    </location>
</feature>
<comment type="caution">
    <text evidence="5">The sequence shown here is derived from an EMBL/GenBank/DDBJ whole genome shotgun (WGS) entry which is preliminary data.</text>
</comment>
<name>A0A2W4LNI7_9PSEU</name>
<keyword evidence="2" id="KW-1133">Transmembrane helix</keyword>
<dbReference type="InterPro" id="IPR026004">
    <property type="entry name" value="Septum_form"/>
</dbReference>
<dbReference type="EMBL" id="QGUI01000325">
    <property type="protein sequence ID" value="PZM97236.1"/>
    <property type="molecule type" value="Genomic_DNA"/>
</dbReference>
<feature type="compositionally biased region" description="Low complexity" evidence="1">
    <location>
        <begin position="327"/>
        <end position="339"/>
    </location>
</feature>
<evidence type="ECO:0000256" key="2">
    <source>
        <dbReference type="SAM" id="Phobius"/>
    </source>
</evidence>
<proteinExistence type="predicted"/>
<feature type="region of interest" description="Disordered" evidence="1">
    <location>
        <begin position="306"/>
        <end position="376"/>
    </location>
</feature>
<evidence type="ECO:0000256" key="1">
    <source>
        <dbReference type="SAM" id="MobiDB-lite"/>
    </source>
</evidence>
<dbReference type="Proteomes" id="UP000249324">
    <property type="component" value="Unassembled WGS sequence"/>
</dbReference>
<dbReference type="AlphaFoldDB" id="A0A2W4LNI7"/>
<reference evidence="4" key="1">
    <citation type="submission" date="2018-05" db="EMBL/GenBank/DDBJ databases">
        <authorList>
            <person name="Moura L."/>
            <person name="Setubal J.C."/>
        </authorList>
    </citation>
    <scope>NUCLEOTIDE SEQUENCE</scope>
    <source>
        <strain evidence="4">ZC4RG45</strain>
    </source>
</reference>
<dbReference type="Pfam" id="PF13845">
    <property type="entry name" value="Septum_form"/>
    <property type="match status" value="1"/>
</dbReference>
<evidence type="ECO:0000313" key="6">
    <source>
        <dbReference type="Proteomes" id="UP000249324"/>
    </source>
</evidence>
<reference evidence="4 6" key="3">
    <citation type="journal article" date="2021" name="BMC Genomics">
        <title>Genome-resolved metagenome and metatranscriptome analyses of thermophilic composting reveal key bacterial players and their metabolic interactions.</title>
        <authorList>
            <person name="Braga L.P.P."/>
            <person name="Pereira R.V."/>
            <person name="Martins L.F."/>
            <person name="Moura L.M.S."/>
            <person name="Sanchez F.B."/>
            <person name="Patane J.S.L."/>
            <person name="da Silva A.M."/>
            <person name="Setubal J.C."/>
        </authorList>
    </citation>
    <scope>NUCLEOTIDE SEQUENCE [LARGE SCALE GENOMIC DNA]</scope>
    <source>
        <strain evidence="4">ZC4RG45</strain>
    </source>
</reference>
<feature type="transmembrane region" description="Helical" evidence="2">
    <location>
        <begin position="20"/>
        <end position="39"/>
    </location>
</feature>
<reference evidence="5" key="2">
    <citation type="submission" date="2018-05" db="EMBL/GenBank/DDBJ databases">
        <authorList>
            <person name="Lanie J.A."/>
            <person name="Ng W.-L."/>
            <person name="Kazmierczak K.M."/>
            <person name="Andrzejewski T.M."/>
            <person name="Davidsen T.M."/>
            <person name="Wayne K.J."/>
            <person name="Tettelin H."/>
            <person name="Glass J.I."/>
            <person name="Rusch D."/>
            <person name="Podicherti R."/>
            <person name="Tsui H.-C.T."/>
            <person name="Winkler M.E."/>
        </authorList>
    </citation>
    <scope>NUCLEOTIDE SEQUENCE</scope>
    <source>
        <strain evidence="5">ZC4RG45</strain>
    </source>
</reference>
<keyword evidence="2" id="KW-0812">Transmembrane</keyword>
<dbReference type="STRING" id="1111738.GCA_000427905_00960"/>
<protein>
    <submittedName>
        <fullName evidence="4">Septum formation family protein</fullName>
    </submittedName>
</protein>
<evidence type="ECO:0000313" key="4">
    <source>
        <dbReference type="EMBL" id="MFO7193036.1"/>
    </source>
</evidence>
<evidence type="ECO:0000313" key="5">
    <source>
        <dbReference type="EMBL" id="PZM97236.1"/>
    </source>
</evidence>
<dbReference type="EMBL" id="QGUI02000158">
    <property type="protein sequence ID" value="MFO7193036.1"/>
    <property type="molecule type" value="Genomic_DNA"/>
</dbReference>
<accession>A0A2W4LNI7</accession>
<gene>
    <name evidence="4" type="ORF">DIU77_012405</name>
    <name evidence="5" type="ORF">DIU77_09590</name>
</gene>
<feature type="compositionally biased region" description="Acidic residues" evidence="1">
    <location>
        <begin position="347"/>
        <end position="376"/>
    </location>
</feature>